<evidence type="ECO:0000313" key="3">
    <source>
        <dbReference type="Proteomes" id="UP000757435"/>
    </source>
</evidence>
<dbReference type="EMBL" id="JAHHHD010000013">
    <property type="protein sequence ID" value="MBW4659689.1"/>
    <property type="molecule type" value="Genomic_DNA"/>
</dbReference>
<accession>A0A951UNC0</accession>
<protein>
    <submittedName>
        <fullName evidence="2">Uncharacterized protein</fullName>
    </submittedName>
</protein>
<keyword evidence="1" id="KW-0175">Coiled coil</keyword>
<evidence type="ECO:0000256" key="1">
    <source>
        <dbReference type="SAM" id="Coils"/>
    </source>
</evidence>
<dbReference type="Gene3D" id="1.20.5.170">
    <property type="match status" value="1"/>
</dbReference>
<dbReference type="Proteomes" id="UP000757435">
    <property type="component" value="Unassembled WGS sequence"/>
</dbReference>
<gene>
    <name evidence="2" type="ORF">KME15_13515</name>
</gene>
<organism evidence="2 3">
    <name type="scientific">Drouetiella hepatica Uher 2000/2452</name>
    <dbReference type="NCBI Taxonomy" id="904376"/>
    <lineage>
        <taxon>Bacteria</taxon>
        <taxon>Bacillati</taxon>
        <taxon>Cyanobacteriota</taxon>
        <taxon>Cyanophyceae</taxon>
        <taxon>Oculatellales</taxon>
        <taxon>Oculatellaceae</taxon>
        <taxon>Drouetiella</taxon>
    </lineage>
</organism>
<evidence type="ECO:0000313" key="2">
    <source>
        <dbReference type="EMBL" id="MBW4659689.1"/>
    </source>
</evidence>
<reference evidence="2" key="2">
    <citation type="journal article" date="2022" name="Microbiol. Resour. Announc.">
        <title>Metagenome Sequencing to Explore Phylogenomics of Terrestrial Cyanobacteria.</title>
        <authorList>
            <person name="Ward R.D."/>
            <person name="Stajich J.E."/>
            <person name="Johansen J.R."/>
            <person name="Huntemann M."/>
            <person name="Clum A."/>
            <person name="Foster B."/>
            <person name="Foster B."/>
            <person name="Roux S."/>
            <person name="Palaniappan K."/>
            <person name="Varghese N."/>
            <person name="Mukherjee S."/>
            <person name="Reddy T.B.K."/>
            <person name="Daum C."/>
            <person name="Copeland A."/>
            <person name="Chen I.A."/>
            <person name="Ivanova N.N."/>
            <person name="Kyrpides N.C."/>
            <person name="Shapiro N."/>
            <person name="Eloe-Fadrosh E.A."/>
            <person name="Pietrasiak N."/>
        </authorList>
    </citation>
    <scope>NUCLEOTIDE SEQUENCE</scope>
    <source>
        <strain evidence="2">UHER 2000/2452</strain>
    </source>
</reference>
<name>A0A951UNC0_9CYAN</name>
<comment type="caution">
    <text evidence="2">The sequence shown here is derived from an EMBL/GenBank/DDBJ whole genome shotgun (WGS) entry which is preliminary data.</text>
</comment>
<reference evidence="2" key="1">
    <citation type="submission" date="2021-05" db="EMBL/GenBank/DDBJ databases">
        <authorList>
            <person name="Pietrasiak N."/>
            <person name="Ward R."/>
            <person name="Stajich J.E."/>
            <person name="Kurbessoian T."/>
        </authorList>
    </citation>
    <scope>NUCLEOTIDE SEQUENCE</scope>
    <source>
        <strain evidence="2">UHER 2000/2452</strain>
    </source>
</reference>
<proteinExistence type="predicted"/>
<sequence length="129" mass="13893">MKLSSQVGRLLSLLMLTLMLALGWQSLSSAQSFSVPLIAQSTTQLESRVSRLESENSTLRSQINQLQNSVARLGRNSSVEIAPPVISSAPTGSSLADDPMFKRLATLVIELKERVVAVEDRLGGSTAPR</sequence>
<feature type="coiled-coil region" evidence="1">
    <location>
        <begin position="42"/>
        <end position="76"/>
    </location>
</feature>
<dbReference type="AlphaFoldDB" id="A0A951UNC0"/>